<reference evidence="2 3" key="1">
    <citation type="journal article" date="2014" name="Nat. Genet.">
        <title>Genome sequence of the hot pepper provides insights into the evolution of pungency in Capsicum species.</title>
        <authorList>
            <person name="Kim S."/>
            <person name="Park M."/>
            <person name="Yeom S.I."/>
            <person name="Kim Y.M."/>
            <person name="Lee J.M."/>
            <person name="Lee H.A."/>
            <person name="Seo E."/>
            <person name="Choi J."/>
            <person name="Cheong K."/>
            <person name="Kim K.T."/>
            <person name="Jung K."/>
            <person name="Lee G.W."/>
            <person name="Oh S.K."/>
            <person name="Bae C."/>
            <person name="Kim S.B."/>
            <person name="Lee H.Y."/>
            <person name="Kim S.Y."/>
            <person name="Kim M.S."/>
            <person name="Kang B.C."/>
            <person name="Jo Y.D."/>
            <person name="Yang H.B."/>
            <person name="Jeong H.J."/>
            <person name="Kang W.H."/>
            <person name="Kwon J.K."/>
            <person name="Shin C."/>
            <person name="Lim J.Y."/>
            <person name="Park J.H."/>
            <person name="Huh J.H."/>
            <person name="Kim J.S."/>
            <person name="Kim B.D."/>
            <person name="Cohen O."/>
            <person name="Paran I."/>
            <person name="Suh M.C."/>
            <person name="Lee S.B."/>
            <person name="Kim Y.K."/>
            <person name="Shin Y."/>
            <person name="Noh S.J."/>
            <person name="Park J."/>
            <person name="Seo Y.S."/>
            <person name="Kwon S.Y."/>
            <person name="Kim H.A."/>
            <person name="Park J.M."/>
            <person name="Kim H.J."/>
            <person name="Choi S.B."/>
            <person name="Bosland P.W."/>
            <person name="Reeves G."/>
            <person name="Jo S.H."/>
            <person name="Lee B.W."/>
            <person name="Cho H.T."/>
            <person name="Choi H.S."/>
            <person name="Lee M.S."/>
            <person name="Yu Y."/>
            <person name="Do Choi Y."/>
            <person name="Park B.S."/>
            <person name="van Deynze A."/>
            <person name="Ashrafi H."/>
            <person name="Hill T."/>
            <person name="Kim W.T."/>
            <person name="Pai H.S."/>
            <person name="Ahn H.K."/>
            <person name="Yeam I."/>
            <person name="Giovannoni J.J."/>
            <person name="Rose J.K."/>
            <person name="Sorensen I."/>
            <person name="Lee S.J."/>
            <person name="Kim R.W."/>
            <person name="Choi I.Y."/>
            <person name="Choi B.S."/>
            <person name="Lim J.S."/>
            <person name="Lee Y.H."/>
            <person name="Choi D."/>
        </authorList>
    </citation>
    <scope>NUCLEOTIDE SEQUENCE [LARGE SCALE GENOMIC DNA]</scope>
    <source>
        <strain evidence="3">cv. CM334</strain>
    </source>
</reference>
<dbReference type="PANTHER" id="PTHR33318:SF7">
    <property type="entry name" value="PROTEIN JASON"/>
    <property type="match status" value="1"/>
</dbReference>
<evidence type="ECO:0000256" key="1">
    <source>
        <dbReference type="SAM" id="MobiDB-lite"/>
    </source>
</evidence>
<dbReference type="Proteomes" id="UP000222542">
    <property type="component" value="Unassembled WGS sequence"/>
</dbReference>
<dbReference type="STRING" id="4072.A0A1U8HGS3"/>
<dbReference type="AlphaFoldDB" id="A0A1U8HGS3"/>
<gene>
    <name evidence="2" type="ORF">T459_19425</name>
</gene>
<name>A0A1U8HGS3_CAPAN</name>
<comment type="caution">
    <text evidence="2">The sequence shown here is derived from an EMBL/GenBank/DDBJ whole genome shotgun (WGS) entry which is preliminary data.</text>
</comment>
<evidence type="ECO:0000313" key="2">
    <source>
        <dbReference type="EMBL" id="PHT75903.1"/>
    </source>
</evidence>
<dbReference type="EMBL" id="AYRZ02000007">
    <property type="protein sequence ID" value="PHT75903.1"/>
    <property type="molecule type" value="Genomic_DNA"/>
</dbReference>
<proteinExistence type="predicted"/>
<keyword evidence="3" id="KW-1185">Reference proteome</keyword>
<dbReference type="PANTHER" id="PTHR33318">
    <property type="entry name" value="ASPARTYL/GLUTAMYL-TRNA(ASN/GLN) AMIDOTRANSFERASE SUBUNIT"/>
    <property type="match status" value="1"/>
</dbReference>
<feature type="region of interest" description="Disordered" evidence="1">
    <location>
        <begin position="45"/>
        <end position="64"/>
    </location>
</feature>
<accession>A0A1U8HGS3</accession>
<dbReference type="Gramene" id="PHT75903">
    <property type="protein sequence ID" value="PHT75903"/>
    <property type="gene ID" value="T459_19425"/>
</dbReference>
<organism evidence="2 3">
    <name type="scientific">Capsicum annuum</name>
    <name type="common">Capsicum pepper</name>
    <dbReference type="NCBI Taxonomy" id="4072"/>
    <lineage>
        <taxon>Eukaryota</taxon>
        <taxon>Viridiplantae</taxon>
        <taxon>Streptophyta</taxon>
        <taxon>Embryophyta</taxon>
        <taxon>Tracheophyta</taxon>
        <taxon>Spermatophyta</taxon>
        <taxon>Magnoliopsida</taxon>
        <taxon>eudicotyledons</taxon>
        <taxon>Gunneridae</taxon>
        <taxon>Pentapetalae</taxon>
        <taxon>asterids</taxon>
        <taxon>lamiids</taxon>
        <taxon>Solanales</taxon>
        <taxon>Solanaceae</taxon>
        <taxon>Solanoideae</taxon>
        <taxon>Capsiceae</taxon>
        <taxon>Capsicum</taxon>
    </lineage>
</organism>
<feature type="compositionally biased region" description="Polar residues" evidence="1">
    <location>
        <begin position="45"/>
        <end position="60"/>
    </location>
</feature>
<evidence type="ECO:0008006" key="4">
    <source>
        <dbReference type="Google" id="ProtNLM"/>
    </source>
</evidence>
<sequence length="152" mass="17183">MTESGEPPNEASFLSELGMFASRKASADKDSKVKASLFSWLKPSSINQDEGKQHNSSVYSNRVHYDRTPGDRPILGLVAAHWKEDENWIPNSTNKYKEDQKVSWHATPFEERLEKALSQESTIPQRKLISGTTPFAFNNMEESDTALSQVHK</sequence>
<dbReference type="GO" id="GO:0007142">
    <property type="term" value="P:male meiosis II"/>
    <property type="evidence" value="ECO:0007669"/>
    <property type="project" value="InterPro"/>
</dbReference>
<dbReference type="InterPro" id="IPR039300">
    <property type="entry name" value="JASON"/>
</dbReference>
<reference evidence="2 3" key="2">
    <citation type="journal article" date="2017" name="Genome Biol.">
        <title>New reference genome sequences of hot pepper reveal the massive evolution of plant disease-resistance genes by retroduplication.</title>
        <authorList>
            <person name="Kim S."/>
            <person name="Park J."/>
            <person name="Yeom S.I."/>
            <person name="Kim Y.M."/>
            <person name="Seo E."/>
            <person name="Kim K.T."/>
            <person name="Kim M.S."/>
            <person name="Lee J.M."/>
            <person name="Cheong K."/>
            <person name="Shin H.S."/>
            <person name="Kim S.B."/>
            <person name="Han K."/>
            <person name="Lee J."/>
            <person name="Park M."/>
            <person name="Lee H.A."/>
            <person name="Lee H.Y."/>
            <person name="Lee Y."/>
            <person name="Oh S."/>
            <person name="Lee J.H."/>
            <person name="Choi E."/>
            <person name="Choi E."/>
            <person name="Lee S.E."/>
            <person name="Jeon J."/>
            <person name="Kim H."/>
            <person name="Choi G."/>
            <person name="Song H."/>
            <person name="Lee J."/>
            <person name="Lee S.C."/>
            <person name="Kwon J.K."/>
            <person name="Lee H.Y."/>
            <person name="Koo N."/>
            <person name="Hong Y."/>
            <person name="Kim R.W."/>
            <person name="Kang W.H."/>
            <person name="Huh J.H."/>
            <person name="Kang B.C."/>
            <person name="Yang T.J."/>
            <person name="Lee Y.H."/>
            <person name="Bennetzen J.L."/>
            <person name="Choi D."/>
        </authorList>
    </citation>
    <scope>NUCLEOTIDE SEQUENCE [LARGE SCALE GENOMIC DNA]</scope>
    <source>
        <strain evidence="3">cv. CM334</strain>
    </source>
</reference>
<evidence type="ECO:0000313" key="3">
    <source>
        <dbReference type="Proteomes" id="UP000222542"/>
    </source>
</evidence>
<protein>
    <recommendedName>
        <fullName evidence="4">Protein JASON-like</fullName>
    </recommendedName>
</protein>